<reference evidence="1" key="1">
    <citation type="submission" date="2021-06" db="EMBL/GenBank/DDBJ databases">
        <authorList>
            <person name="Hodson N. C."/>
            <person name="Mongue J. A."/>
            <person name="Jaron S. K."/>
        </authorList>
    </citation>
    <scope>NUCLEOTIDE SEQUENCE</scope>
</reference>
<comment type="caution">
    <text evidence="1">The sequence shown here is derived from an EMBL/GenBank/DDBJ whole genome shotgun (WGS) entry which is preliminary data.</text>
</comment>
<sequence>MIPPQFTVGCPNKTADGAVEGGRTLEGEMTFVCRAVYEDLERNKTVVLPGTLVPSEGTCNVPYAGPKKLKHYGILVDAGCSCDSYVDFFDDSMTEDVEIFHLYNRTIGVQPFAHSHGYVHCISMVLNAEENYNTSGYISITDYVFTGLDGEIYLFSKGFPNNS</sequence>
<evidence type="ECO:0000313" key="2">
    <source>
        <dbReference type="Proteomes" id="UP000708208"/>
    </source>
</evidence>
<dbReference type="Proteomes" id="UP000708208">
    <property type="component" value="Unassembled WGS sequence"/>
</dbReference>
<dbReference type="SMART" id="SM00696">
    <property type="entry name" value="DM9"/>
    <property type="match status" value="1"/>
</dbReference>
<proteinExistence type="predicted"/>
<name>A0A8J2P9F7_9HEXA</name>
<organism evidence="1 2">
    <name type="scientific">Allacma fusca</name>
    <dbReference type="NCBI Taxonomy" id="39272"/>
    <lineage>
        <taxon>Eukaryota</taxon>
        <taxon>Metazoa</taxon>
        <taxon>Ecdysozoa</taxon>
        <taxon>Arthropoda</taxon>
        <taxon>Hexapoda</taxon>
        <taxon>Collembola</taxon>
        <taxon>Symphypleona</taxon>
        <taxon>Sminthuridae</taxon>
        <taxon>Allacma</taxon>
    </lineage>
</organism>
<dbReference type="AlphaFoldDB" id="A0A8J2P9F7"/>
<keyword evidence="2" id="KW-1185">Reference proteome</keyword>
<feature type="non-terminal residue" evidence="1">
    <location>
        <position position="1"/>
    </location>
</feature>
<protein>
    <submittedName>
        <fullName evidence="1">Uncharacterized protein</fullName>
    </submittedName>
</protein>
<dbReference type="EMBL" id="CAJVCH010205736">
    <property type="protein sequence ID" value="CAG7731087.1"/>
    <property type="molecule type" value="Genomic_DNA"/>
</dbReference>
<gene>
    <name evidence="1" type="ORF">AFUS01_LOCUS19694</name>
</gene>
<dbReference type="Pfam" id="PF11901">
    <property type="entry name" value="DM9"/>
    <property type="match status" value="1"/>
</dbReference>
<dbReference type="OrthoDB" id="1925699at2759"/>
<accession>A0A8J2P9F7</accession>
<evidence type="ECO:0000313" key="1">
    <source>
        <dbReference type="EMBL" id="CAG7731087.1"/>
    </source>
</evidence>
<dbReference type="InterPro" id="IPR006616">
    <property type="entry name" value="DM9_repeat"/>
</dbReference>